<feature type="transmembrane region" description="Helical" evidence="1">
    <location>
        <begin position="246"/>
        <end position="265"/>
    </location>
</feature>
<dbReference type="AlphaFoldDB" id="A0A1I1A3N7"/>
<keyword evidence="1" id="KW-1133">Transmembrane helix</keyword>
<accession>A0A1I1A3N7</accession>
<dbReference type="InterPro" id="IPR007168">
    <property type="entry name" value="Phageshock_PspC_N"/>
</dbReference>
<evidence type="ECO:0000313" key="3">
    <source>
        <dbReference type="EMBL" id="SFB32132.1"/>
    </source>
</evidence>
<sequence>MCASTASRMLDDMSGATGTQGSGPPAQGGIEDTVKDFWASRPRRPQHGRKIAGVAAAVGNRYGIDPVVVRVALVVATMFGGVGLMFYILGWLFFADERDEVAPIEGLIGRGRSSTSTALTVVLCLALLPAASWMFSGGGWFDGGGFIWLALLIAALYLLHRGRGHLNRPAPRGVAGPVGTDWQEQSASFTAASVSAPASGSGTGPPAWDPLGAAPLAWDLPDAQADPYTPPPSPQPPAPRAPRSKIGLFTFAIALVVAGVGAVLVAEGEPWFTPQHVVGLVLGVLGIGMVAGSFARGGRGLVGLAIPLSIVGLLLTSAPVNDFRGGVGELTEAPRTIAAVQPVYERSLGNIDLDLRNLPDNGAVSTVVRTGAGNSSVLVPETADVTFTCENGIGNIECLGLQRSGVGNDPVTGTDVGSDGPGGLNISLHVQTTTGNVEVHRG</sequence>
<reference evidence="4" key="1">
    <citation type="submission" date="2016-10" db="EMBL/GenBank/DDBJ databases">
        <authorList>
            <person name="Varghese N."/>
            <person name="Submissions S."/>
        </authorList>
    </citation>
    <scope>NUCLEOTIDE SEQUENCE [LARGE SCALE GENOMIC DNA]</scope>
    <source>
        <strain evidence="4">CGMCC 4.3568</strain>
    </source>
</reference>
<dbReference type="Proteomes" id="UP000243799">
    <property type="component" value="Unassembled WGS sequence"/>
</dbReference>
<feature type="transmembrane region" description="Helical" evidence="1">
    <location>
        <begin position="301"/>
        <end position="320"/>
    </location>
</feature>
<keyword evidence="4" id="KW-1185">Reference proteome</keyword>
<organism evidence="3 4">
    <name type="scientific">Amycolatopsis marina</name>
    <dbReference type="NCBI Taxonomy" id="490629"/>
    <lineage>
        <taxon>Bacteria</taxon>
        <taxon>Bacillati</taxon>
        <taxon>Actinomycetota</taxon>
        <taxon>Actinomycetes</taxon>
        <taxon>Pseudonocardiales</taxon>
        <taxon>Pseudonocardiaceae</taxon>
        <taxon>Amycolatopsis</taxon>
    </lineage>
</organism>
<feature type="transmembrane region" description="Helical" evidence="1">
    <location>
        <begin position="140"/>
        <end position="159"/>
    </location>
</feature>
<evidence type="ECO:0000259" key="2">
    <source>
        <dbReference type="Pfam" id="PF04024"/>
    </source>
</evidence>
<feature type="transmembrane region" description="Helical" evidence="1">
    <location>
        <begin position="277"/>
        <end position="294"/>
    </location>
</feature>
<name>A0A1I1A3N7_9PSEU</name>
<keyword evidence="1" id="KW-0812">Transmembrane</keyword>
<gene>
    <name evidence="3" type="ORF">SAMN05216266_108125</name>
</gene>
<dbReference type="Pfam" id="PF04024">
    <property type="entry name" value="PspC"/>
    <property type="match status" value="1"/>
</dbReference>
<dbReference type="STRING" id="490629.SAMN05216266_108125"/>
<keyword evidence="1" id="KW-0472">Membrane</keyword>
<evidence type="ECO:0000313" key="4">
    <source>
        <dbReference type="Proteomes" id="UP000243799"/>
    </source>
</evidence>
<protein>
    <submittedName>
        <fullName evidence="3">Phage shock protein C (PspC) family protein</fullName>
    </submittedName>
</protein>
<feature type="domain" description="Phage shock protein PspC N-terminal" evidence="2">
    <location>
        <begin position="41"/>
        <end position="94"/>
    </location>
</feature>
<evidence type="ECO:0000256" key="1">
    <source>
        <dbReference type="SAM" id="Phobius"/>
    </source>
</evidence>
<dbReference type="EMBL" id="FOKG01000008">
    <property type="protein sequence ID" value="SFB32132.1"/>
    <property type="molecule type" value="Genomic_DNA"/>
</dbReference>
<feature type="transmembrane region" description="Helical" evidence="1">
    <location>
        <begin position="71"/>
        <end position="94"/>
    </location>
</feature>
<proteinExistence type="predicted"/>